<evidence type="ECO:0000313" key="3">
    <source>
        <dbReference type="EMBL" id="SFF83573.1"/>
    </source>
</evidence>
<dbReference type="InterPro" id="IPR024185">
    <property type="entry name" value="FTHF_cligase-like_sf"/>
</dbReference>
<proteinExistence type="predicted"/>
<name>A0A1I2LWP3_9BACL</name>
<feature type="domain" description="LUD" evidence="2">
    <location>
        <begin position="44"/>
        <end position="216"/>
    </location>
</feature>
<dbReference type="RefSeq" id="WP_177198994.1">
    <property type="nucleotide sequence ID" value="NZ_FOOK01000006.1"/>
</dbReference>
<dbReference type="EMBL" id="FOOK01000006">
    <property type="protein sequence ID" value="SFF83573.1"/>
    <property type="molecule type" value="Genomic_DNA"/>
</dbReference>
<dbReference type="PANTHER" id="PTHR43682:SF1">
    <property type="entry name" value="LACTATE UTILIZATION PROTEIN C"/>
    <property type="match status" value="1"/>
</dbReference>
<keyword evidence="4" id="KW-1185">Reference proteome</keyword>
<feature type="region of interest" description="Disordered" evidence="1">
    <location>
        <begin position="1"/>
        <end position="38"/>
    </location>
</feature>
<dbReference type="InterPro" id="IPR003741">
    <property type="entry name" value="LUD_dom"/>
</dbReference>
<organism evidence="3 4">
    <name type="scientific">Planifilum fulgidum</name>
    <dbReference type="NCBI Taxonomy" id="201973"/>
    <lineage>
        <taxon>Bacteria</taxon>
        <taxon>Bacillati</taxon>
        <taxon>Bacillota</taxon>
        <taxon>Bacilli</taxon>
        <taxon>Bacillales</taxon>
        <taxon>Thermoactinomycetaceae</taxon>
        <taxon>Planifilum</taxon>
    </lineage>
</organism>
<evidence type="ECO:0000313" key="4">
    <source>
        <dbReference type="Proteomes" id="UP000198661"/>
    </source>
</evidence>
<dbReference type="AlphaFoldDB" id="A0A1I2LWP3"/>
<evidence type="ECO:0000259" key="2">
    <source>
        <dbReference type="Pfam" id="PF02589"/>
    </source>
</evidence>
<gene>
    <name evidence="3" type="ORF">SAMN04488025_10671</name>
</gene>
<accession>A0A1I2LWP3</accession>
<dbReference type="Pfam" id="PF02589">
    <property type="entry name" value="LUD_dom"/>
    <property type="match status" value="1"/>
</dbReference>
<sequence>MDHPDARRRFLSRLSERLGKSRGESAPPEGEAREEKLTEEERISRFLRNLSLLGGRGIRVQGREALRRQLMEDIDREGGSPLVLWKDPLLEEVTADLPGVERILWDSGRDSAAQVRDAARAAAGLVRAEWGVASTGSLVLRSGNDRGRSVSLLPPVLFAVLRRQDVVSETRGVWARLGEKVPACINWITGPSRSADIEGDLSIGVHGPYRVVVYLLE</sequence>
<dbReference type="InterPro" id="IPR037171">
    <property type="entry name" value="NagB/RpiA_transferase-like"/>
</dbReference>
<reference evidence="3 4" key="1">
    <citation type="submission" date="2016-10" db="EMBL/GenBank/DDBJ databases">
        <authorList>
            <person name="de Groot N.N."/>
        </authorList>
    </citation>
    <scope>NUCLEOTIDE SEQUENCE [LARGE SCALE GENOMIC DNA]</scope>
    <source>
        <strain evidence="3 4">DSM 44945</strain>
    </source>
</reference>
<feature type="compositionally biased region" description="Basic and acidic residues" evidence="1">
    <location>
        <begin position="1"/>
        <end position="23"/>
    </location>
</feature>
<dbReference type="SUPFAM" id="SSF100950">
    <property type="entry name" value="NagB/RpiA/CoA transferase-like"/>
    <property type="match status" value="1"/>
</dbReference>
<protein>
    <submittedName>
        <fullName evidence="3">L-lactate dehydrogenase complex protein LldG</fullName>
    </submittedName>
</protein>
<dbReference type="Gene3D" id="3.40.50.10420">
    <property type="entry name" value="NagB/RpiA/CoA transferase-like"/>
    <property type="match status" value="1"/>
</dbReference>
<dbReference type="STRING" id="201973.SAMN04488025_10671"/>
<evidence type="ECO:0000256" key="1">
    <source>
        <dbReference type="SAM" id="MobiDB-lite"/>
    </source>
</evidence>
<dbReference type="PANTHER" id="PTHR43682">
    <property type="entry name" value="LACTATE UTILIZATION PROTEIN C"/>
    <property type="match status" value="1"/>
</dbReference>
<dbReference type="Proteomes" id="UP000198661">
    <property type="component" value="Unassembled WGS sequence"/>
</dbReference>